<keyword evidence="1" id="KW-0812">Transmembrane</keyword>
<keyword evidence="1" id="KW-1133">Transmembrane helix</keyword>
<evidence type="ECO:0000256" key="1">
    <source>
        <dbReference type="SAM" id="Phobius"/>
    </source>
</evidence>
<feature type="transmembrane region" description="Helical" evidence="1">
    <location>
        <begin position="94"/>
        <end position="118"/>
    </location>
</feature>
<feature type="transmembrane region" description="Helical" evidence="1">
    <location>
        <begin position="180"/>
        <end position="201"/>
    </location>
</feature>
<evidence type="ECO:0000313" key="3">
    <source>
        <dbReference type="Proteomes" id="UP001218218"/>
    </source>
</evidence>
<keyword evidence="1" id="KW-0472">Membrane</keyword>
<dbReference type="Proteomes" id="UP001218218">
    <property type="component" value="Unassembled WGS sequence"/>
</dbReference>
<dbReference type="Gene3D" id="1.20.1070.10">
    <property type="entry name" value="Rhodopsin 7-helix transmembrane proteins"/>
    <property type="match status" value="1"/>
</dbReference>
<proteinExistence type="predicted"/>
<dbReference type="EMBL" id="JARIHO010000068">
    <property type="protein sequence ID" value="KAJ7314297.1"/>
    <property type="molecule type" value="Genomic_DNA"/>
</dbReference>
<organism evidence="2 3">
    <name type="scientific">Mycena albidolilacea</name>
    <dbReference type="NCBI Taxonomy" id="1033008"/>
    <lineage>
        <taxon>Eukaryota</taxon>
        <taxon>Fungi</taxon>
        <taxon>Dikarya</taxon>
        <taxon>Basidiomycota</taxon>
        <taxon>Agaricomycotina</taxon>
        <taxon>Agaricomycetes</taxon>
        <taxon>Agaricomycetidae</taxon>
        <taxon>Agaricales</taxon>
        <taxon>Marasmiineae</taxon>
        <taxon>Mycenaceae</taxon>
        <taxon>Mycena</taxon>
    </lineage>
</organism>
<keyword evidence="3" id="KW-1185">Reference proteome</keyword>
<feature type="transmembrane region" description="Helical" evidence="1">
    <location>
        <begin position="20"/>
        <end position="49"/>
    </location>
</feature>
<sequence length="412" mass="45648">MLVSLRTRSESWSLNPRIYLRVILGLIIPGLVLSTTLLALFGYATWNVVSRRYLDRVSFRLLTYALVAHLVFGVSFATSSLAGYQDWRCSLMSFLTSLSVMFSSCIFFCMALNVPLVVVYKISGQAMEKYYVAGTTLISLICMVPPYASGNLGWDSVSKTCWFNGADPAARFRWVLGTQISWIIMAVGEIGAFLIIVGYLVTHELHLLWRPAHTYSSEGAGSTILKFRNIILRIGLYPLTSCLLSITTVGINMHEYKMEGIKMTKLYVRFNELCNTTLTHCQLRAAIAISAGRPLIYGLLAATDPSFIHALQALRHPDTETETQLCRCSGCLSTIVETPPETSFDDGEALDNDHVPQECMRRRESSAAPNSDLEVGKRSQFYFRHSMSGATASLSMCKPASNSPAVDVVSHI</sequence>
<evidence type="ECO:0000313" key="2">
    <source>
        <dbReference type="EMBL" id="KAJ7314297.1"/>
    </source>
</evidence>
<protein>
    <recommendedName>
        <fullName evidence="4">G-protein coupled receptors family 2 profile 2 domain-containing protein</fullName>
    </recommendedName>
</protein>
<name>A0AAD6ZAP0_9AGAR</name>
<reference evidence="2" key="1">
    <citation type="submission" date="2023-03" db="EMBL/GenBank/DDBJ databases">
        <title>Massive genome expansion in bonnet fungi (Mycena s.s.) driven by repeated elements and novel gene families across ecological guilds.</title>
        <authorList>
            <consortium name="Lawrence Berkeley National Laboratory"/>
            <person name="Harder C.B."/>
            <person name="Miyauchi S."/>
            <person name="Viragh M."/>
            <person name="Kuo A."/>
            <person name="Thoen E."/>
            <person name="Andreopoulos B."/>
            <person name="Lu D."/>
            <person name="Skrede I."/>
            <person name="Drula E."/>
            <person name="Henrissat B."/>
            <person name="Morin E."/>
            <person name="Kohler A."/>
            <person name="Barry K."/>
            <person name="LaButti K."/>
            <person name="Morin E."/>
            <person name="Salamov A."/>
            <person name="Lipzen A."/>
            <person name="Mereny Z."/>
            <person name="Hegedus B."/>
            <person name="Baldrian P."/>
            <person name="Stursova M."/>
            <person name="Weitz H."/>
            <person name="Taylor A."/>
            <person name="Grigoriev I.V."/>
            <person name="Nagy L.G."/>
            <person name="Martin F."/>
            <person name="Kauserud H."/>
        </authorList>
    </citation>
    <scope>NUCLEOTIDE SEQUENCE</scope>
    <source>
        <strain evidence="2">CBHHK002</strain>
    </source>
</reference>
<comment type="caution">
    <text evidence="2">The sequence shown here is derived from an EMBL/GenBank/DDBJ whole genome shotgun (WGS) entry which is preliminary data.</text>
</comment>
<dbReference type="AlphaFoldDB" id="A0AAD6ZAP0"/>
<evidence type="ECO:0008006" key="4">
    <source>
        <dbReference type="Google" id="ProtNLM"/>
    </source>
</evidence>
<feature type="transmembrane region" description="Helical" evidence="1">
    <location>
        <begin position="61"/>
        <end position="82"/>
    </location>
</feature>
<gene>
    <name evidence="2" type="ORF">DFH08DRAFT_895903</name>
</gene>
<accession>A0AAD6ZAP0</accession>